<sequence>MSLDLMNLLRPVLSRLKRPRLLRSLLCPALAGMLLSGCVAHPVKSSLKNKNEPQLPDHQLADFLSTDCQDIWQLGGHSIETNPLYWLRGMDCALRLSPVDARAEARLWSAYSWQDTFKRGILLANARINPTERRRFITALDDLSPGIPAQVRPLYQVWRDGQASLLQLSDERTRYSKLQQSSDSELDTLRQQQQHLRSQLDLTTRKLENLTDIERRLSSRKPTSSYMQDNAHPNADEGKDAPAAEDITTPDNSSTGSAPEELTP</sequence>
<evidence type="ECO:0000313" key="3">
    <source>
        <dbReference type="Proteomes" id="UP001156318"/>
    </source>
</evidence>
<dbReference type="Proteomes" id="UP001156318">
    <property type="component" value="Chromosome"/>
</dbReference>
<protein>
    <submittedName>
        <fullName evidence="2">Two-component system QseEF-associated lipoprotein QseG</fullName>
    </submittedName>
</protein>
<evidence type="ECO:0000256" key="1">
    <source>
        <dbReference type="SAM" id="MobiDB-lite"/>
    </source>
</evidence>
<reference evidence="2 3" key="1">
    <citation type="submission" date="2021-05" db="EMBL/GenBank/DDBJ databases">
        <title>Isolation, identification, and the growth promoting effects of Pantoea dispersa strain YSD J2 from the aboveground leaves of Cyperus esculentus L.Var. Sativus.</title>
        <authorList>
            <person name="Wang S."/>
            <person name="Tang X.M."/>
            <person name="Huang Y.N."/>
        </authorList>
    </citation>
    <scope>NUCLEOTIDE SEQUENCE [LARGE SCALE GENOMIC DNA]</scope>
    <source>
        <strain evidence="3">YSD YN2</strain>
    </source>
</reference>
<keyword evidence="3" id="KW-1185">Reference proteome</keyword>
<gene>
    <name evidence="2" type="primary">qseG</name>
    <name evidence="2" type="ORF">KFZ77_14465</name>
</gene>
<accession>A0ABY6JEA8</accession>
<evidence type="ECO:0000313" key="2">
    <source>
        <dbReference type="EMBL" id="UYU31049.1"/>
    </source>
</evidence>
<organism evidence="2 3">
    <name type="scientific">Siccibacter colletis</name>
    <dbReference type="NCBI Taxonomy" id="1505757"/>
    <lineage>
        <taxon>Bacteria</taxon>
        <taxon>Pseudomonadati</taxon>
        <taxon>Pseudomonadota</taxon>
        <taxon>Gammaproteobacteria</taxon>
        <taxon>Enterobacterales</taxon>
        <taxon>Enterobacteriaceae</taxon>
        <taxon>Siccibacter</taxon>
    </lineage>
</organism>
<dbReference type="InterPro" id="IPR025262">
    <property type="entry name" value="QseG"/>
</dbReference>
<dbReference type="Pfam" id="PF13942">
    <property type="entry name" value="Lipoprotein_20"/>
    <property type="match status" value="1"/>
</dbReference>
<keyword evidence="2" id="KW-0449">Lipoprotein</keyword>
<dbReference type="NCBIfam" id="NF007997">
    <property type="entry name" value="PRK10722.1"/>
    <property type="match status" value="1"/>
</dbReference>
<dbReference type="RefSeq" id="WP_264384585.1">
    <property type="nucleotide sequence ID" value="NZ_CP074352.1"/>
</dbReference>
<dbReference type="EMBL" id="CP074352">
    <property type="protein sequence ID" value="UYU31049.1"/>
    <property type="molecule type" value="Genomic_DNA"/>
</dbReference>
<feature type="region of interest" description="Disordered" evidence="1">
    <location>
        <begin position="213"/>
        <end position="264"/>
    </location>
</feature>
<proteinExistence type="predicted"/>
<name>A0ABY6JEA8_9ENTR</name>